<accession>A0A9P9WK23</accession>
<dbReference type="InterPro" id="IPR007219">
    <property type="entry name" value="XnlR_reg_dom"/>
</dbReference>
<evidence type="ECO:0000256" key="5">
    <source>
        <dbReference type="ARBA" id="ARBA00023242"/>
    </source>
</evidence>
<name>A0A9P9WK23_9PEZI</name>
<comment type="subcellular location">
    <subcellularLocation>
        <location evidence="1">Nucleus</location>
    </subcellularLocation>
</comment>
<dbReference type="AlphaFoldDB" id="A0A9P9WK23"/>
<evidence type="ECO:0000259" key="6">
    <source>
        <dbReference type="SMART" id="SM00906"/>
    </source>
</evidence>
<keyword evidence="4" id="KW-0804">Transcription</keyword>
<dbReference type="PANTHER" id="PTHR47540:SF6">
    <property type="entry name" value="ZN(II)2CYS6 TRANSCRIPTION FACTOR (EUROFUNG)"/>
    <property type="match status" value="1"/>
</dbReference>
<keyword evidence="2" id="KW-0805">Transcription regulation</keyword>
<dbReference type="Pfam" id="PF04082">
    <property type="entry name" value="Fungal_trans"/>
    <property type="match status" value="1"/>
</dbReference>
<evidence type="ECO:0000256" key="1">
    <source>
        <dbReference type="ARBA" id="ARBA00004123"/>
    </source>
</evidence>
<protein>
    <recommendedName>
        <fullName evidence="6">Xylanolytic transcriptional activator regulatory domain-containing protein</fullName>
    </recommendedName>
</protein>
<dbReference type="GO" id="GO:0008270">
    <property type="term" value="F:zinc ion binding"/>
    <property type="evidence" value="ECO:0007669"/>
    <property type="project" value="InterPro"/>
</dbReference>
<feature type="domain" description="Xylanolytic transcriptional activator regulatory" evidence="6">
    <location>
        <begin position="292"/>
        <end position="366"/>
    </location>
</feature>
<dbReference type="GO" id="GO:0005634">
    <property type="term" value="C:nucleus"/>
    <property type="evidence" value="ECO:0007669"/>
    <property type="project" value="UniProtKB-SubCell"/>
</dbReference>
<organism evidence="7 8">
    <name type="scientific">Neoarthrinium moseri</name>
    <dbReference type="NCBI Taxonomy" id="1658444"/>
    <lineage>
        <taxon>Eukaryota</taxon>
        <taxon>Fungi</taxon>
        <taxon>Dikarya</taxon>
        <taxon>Ascomycota</taxon>
        <taxon>Pezizomycotina</taxon>
        <taxon>Sordariomycetes</taxon>
        <taxon>Xylariomycetidae</taxon>
        <taxon>Amphisphaeriales</taxon>
        <taxon>Apiosporaceae</taxon>
        <taxon>Neoarthrinium</taxon>
    </lineage>
</organism>
<evidence type="ECO:0000256" key="3">
    <source>
        <dbReference type="ARBA" id="ARBA00023125"/>
    </source>
</evidence>
<dbReference type="PANTHER" id="PTHR47540">
    <property type="entry name" value="THIAMINE REPRESSIBLE GENES REGULATORY PROTEIN THI5"/>
    <property type="match status" value="1"/>
</dbReference>
<sequence length="670" mass="74400">MEFGKLTFSPSLNPPDIGLLYKIRLVPEISTHQELGILYPAPNTMNRRALRTAEQLADLRGKSTAYLEDLLAENERLRRNVRVRQSETGVEIHNVPQSAGREGEPTDGPIRNPLFDDRPWFHTTPGAPILIGEAADAAFATRLCQALSNESFVHIQRTSFPADNTLLALAGPICPFPTPGRARFLLKAALKNVSRGYHIVLKSASHVALEKHIHQPSTADILLSSKIWALLALGELYTARSGKPESQFPGLSYFAQASRALHVIQERPSLDSIEVLLLLSVYNINCNRRHSAYCLAGSAVRQAVIMGLQLNVPESQLGDKVLREHRNRIWWTAYELDTLIAARQSQPASIQEEDILVDLPSNANLPPDGHDDFVDAAELVDRIKLVRLTGQITKLLYRRKTQKDSFLQRVQKALKDLQDWFQGLGDNLQSDEQHLSRAVSGPMRSLLLSFNQCMIVATRPVALYVLRAHRETWSMPNPAPKPNIPANVQTLTDACIRCARHSFSLLVDSWVDGSFLTFDYSPTLYLFSAATILSLSSLLQGQGSSKDRDDFELALQLTTELNQNGNCAAVEFERHLQAMKGCMKVFEESTRVSTHTDGIDSSGMVSQAPGSMGLDYALGTTTYNTGTFTAGMALAEPSMQAFLSQSDPNFQHMDISILQNDFDGFYWPEC</sequence>
<evidence type="ECO:0000313" key="8">
    <source>
        <dbReference type="Proteomes" id="UP000829685"/>
    </source>
</evidence>
<reference evidence="7" key="1">
    <citation type="submission" date="2021-03" db="EMBL/GenBank/DDBJ databases">
        <title>Revisited historic fungal species revealed as producer of novel bioactive compounds through whole genome sequencing and comparative genomics.</title>
        <authorList>
            <person name="Vignolle G.A."/>
            <person name="Hochenegger N."/>
            <person name="Mach R.L."/>
            <person name="Mach-Aigner A.R."/>
            <person name="Javad Rahimi M."/>
            <person name="Salim K.A."/>
            <person name="Chan C.M."/>
            <person name="Lim L.B.L."/>
            <person name="Cai F."/>
            <person name="Druzhinina I.S."/>
            <person name="U'Ren J.M."/>
            <person name="Derntl C."/>
        </authorList>
    </citation>
    <scope>NUCLEOTIDE SEQUENCE</scope>
    <source>
        <strain evidence="7">TUCIM 5799</strain>
    </source>
</reference>
<evidence type="ECO:0000256" key="4">
    <source>
        <dbReference type="ARBA" id="ARBA00023163"/>
    </source>
</evidence>
<dbReference type="InterPro" id="IPR051711">
    <property type="entry name" value="Stress_Response_Reg"/>
</dbReference>
<dbReference type="GO" id="GO:0043565">
    <property type="term" value="F:sequence-specific DNA binding"/>
    <property type="evidence" value="ECO:0007669"/>
    <property type="project" value="TreeGrafter"/>
</dbReference>
<dbReference type="GO" id="GO:0006351">
    <property type="term" value="P:DNA-templated transcription"/>
    <property type="evidence" value="ECO:0007669"/>
    <property type="project" value="InterPro"/>
</dbReference>
<keyword evidence="3" id="KW-0238">DNA-binding</keyword>
<proteinExistence type="predicted"/>
<dbReference type="CDD" id="cd12148">
    <property type="entry name" value="fungal_TF_MHR"/>
    <property type="match status" value="1"/>
</dbReference>
<evidence type="ECO:0000256" key="2">
    <source>
        <dbReference type="ARBA" id="ARBA00023015"/>
    </source>
</evidence>
<dbReference type="EMBL" id="JAFIMR010000018">
    <property type="protein sequence ID" value="KAI1867536.1"/>
    <property type="molecule type" value="Genomic_DNA"/>
</dbReference>
<dbReference type="SMART" id="SM00906">
    <property type="entry name" value="Fungal_trans"/>
    <property type="match status" value="1"/>
</dbReference>
<comment type="caution">
    <text evidence="7">The sequence shown here is derived from an EMBL/GenBank/DDBJ whole genome shotgun (WGS) entry which is preliminary data.</text>
</comment>
<evidence type="ECO:0000313" key="7">
    <source>
        <dbReference type="EMBL" id="KAI1867536.1"/>
    </source>
</evidence>
<keyword evidence="8" id="KW-1185">Reference proteome</keyword>
<gene>
    <name evidence="7" type="ORF">JX265_007338</name>
</gene>
<dbReference type="Proteomes" id="UP000829685">
    <property type="component" value="Unassembled WGS sequence"/>
</dbReference>
<keyword evidence="5" id="KW-0539">Nucleus</keyword>
<dbReference type="GO" id="GO:0045944">
    <property type="term" value="P:positive regulation of transcription by RNA polymerase II"/>
    <property type="evidence" value="ECO:0007669"/>
    <property type="project" value="TreeGrafter"/>
</dbReference>